<sequence>MPGRTKGTSIIAPRVFVPERFMSEFEVGGRYIVFGTWKADQNAWTSKDGKSSILFRNLKMIAYQKAQFCRIDLPVEGEDEEV</sequence>
<evidence type="ECO:0000313" key="1">
    <source>
        <dbReference type="EMBL" id="ASG23256.1"/>
    </source>
</evidence>
<evidence type="ECO:0000313" key="2">
    <source>
        <dbReference type="Proteomes" id="UP000197153"/>
    </source>
</evidence>
<name>A0A248JXL2_9PROT</name>
<protein>
    <submittedName>
        <fullName evidence="1">Uncharacterized protein</fullName>
    </submittedName>
</protein>
<organism evidence="1 2">
    <name type="scientific">Nitrospirillum viridazoti CBAmc</name>
    <dbReference type="NCBI Taxonomy" id="1441467"/>
    <lineage>
        <taxon>Bacteria</taxon>
        <taxon>Pseudomonadati</taxon>
        <taxon>Pseudomonadota</taxon>
        <taxon>Alphaproteobacteria</taxon>
        <taxon>Rhodospirillales</taxon>
        <taxon>Azospirillaceae</taxon>
        <taxon>Nitrospirillum</taxon>
        <taxon>Nitrospirillum viridazoti</taxon>
    </lineage>
</organism>
<proteinExistence type="predicted"/>
<dbReference type="KEGG" id="nao:Y958_20730"/>
<dbReference type="EMBL" id="CP022111">
    <property type="protein sequence ID" value="ASG23256.1"/>
    <property type="molecule type" value="Genomic_DNA"/>
</dbReference>
<keyword evidence="2" id="KW-1185">Reference proteome</keyword>
<dbReference type="Proteomes" id="UP000197153">
    <property type="component" value="Chromosome 2"/>
</dbReference>
<dbReference type="AlphaFoldDB" id="A0A248JXL2"/>
<gene>
    <name evidence="1" type="ORF">Y958_20730</name>
</gene>
<reference evidence="1 2" key="1">
    <citation type="submission" date="2017-06" db="EMBL/GenBank/DDBJ databases">
        <title>Complete genome sequence of Nitrospirillum amazonense strain CBAmC, an endophytic nitrogen-fixing and plant growth-promoting bacterium, isolated from sugarcane.</title>
        <authorList>
            <person name="Schwab S."/>
            <person name="dos Santos Teixeira K.R."/>
            <person name="Simoes Araujo J.L."/>
            <person name="Soares Vidal M."/>
            <person name="Borges de Freitas H.R."/>
            <person name="Rivello Crivelaro A.L."/>
            <person name="Bueno de Camargo Nunes A."/>
            <person name="dos Santos C.M."/>
            <person name="Palmeira da Silva Rosa D."/>
            <person name="da Silva Padilha D."/>
            <person name="da Silva E."/>
            <person name="Araujo Terra L."/>
            <person name="Soares Mendes V."/>
            <person name="Farinelli L."/>
            <person name="Magalhaes Cruz L."/>
            <person name="Baldani J.I."/>
        </authorList>
    </citation>
    <scope>NUCLEOTIDE SEQUENCE [LARGE SCALE GENOMIC DNA]</scope>
    <source>
        <strain evidence="1 2">CBAmC</strain>
    </source>
</reference>
<accession>A0A248JXL2</accession>